<dbReference type="PANTHER" id="PTHR30458">
    <property type="entry name" value="PHENYLACETIC ACID DEGRADATION PROTEIN PAA"/>
    <property type="match status" value="1"/>
</dbReference>
<dbReference type="GO" id="GO:0010124">
    <property type="term" value="P:phenylacetate catabolic process"/>
    <property type="evidence" value="ECO:0007669"/>
    <property type="project" value="InterPro"/>
</dbReference>
<dbReference type="EMBL" id="PDOB01000001">
    <property type="protein sequence ID" value="PIL41838.1"/>
    <property type="molecule type" value="Genomic_DNA"/>
</dbReference>
<dbReference type="InterPro" id="IPR009078">
    <property type="entry name" value="Ferritin-like_SF"/>
</dbReference>
<dbReference type="AlphaFoldDB" id="A0A2G8T858"/>
<dbReference type="InterPro" id="IPR007814">
    <property type="entry name" value="PaaA_PaaC"/>
</dbReference>
<organism evidence="1 2">
    <name type="scientific">Massilia psychrophila</name>
    <dbReference type="NCBI Taxonomy" id="1603353"/>
    <lineage>
        <taxon>Bacteria</taxon>
        <taxon>Pseudomonadati</taxon>
        <taxon>Pseudomonadota</taxon>
        <taxon>Betaproteobacteria</taxon>
        <taxon>Burkholderiales</taxon>
        <taxon>Oxalobacteraceae</taxon>
        <taxon>Telluria group</taxon>
        <taxon>Massilia</taxon>
    </lineage>
</organism>
<protein>
    <submittedName>
        <fullName evidence="1">Phenylacetate-CoA oxygenase subunit PaaI</fullName>
    </submittedName>
</protein>
<dbReference type="InterPro" id="IPR011882">
    <property type="entry name" value="PaaC"/>
</dbReference>
<name>A0A2G8T858_9BURK</name>
<dbReference type="Proteomes" id="UP000228593">
    <property type="component" value="Unassembled WGS sequence"/>
</dbReference>
<dbReference type="Gene3D" id="1.20.1260.10">
    <property type="match status" value="1"/>
</dbReference>
<dbReference type="InterPro" id="IPR012347">
    <property type="entry name" value="Ferritin-like"/>
</dbReference>
<dbReference type="PANTHER" id="PTHR30458:SF0">
    <property type="entry name" value="1,2-PHENYLACETYL-COA EPOXIDASE, SUBUNIT C"/>
    <property type="match status" value="1"/>
</dbReference>
<dbReference type="GO" id="GO:0005829">
    <property type="term" value="C:cytosol"/>
    <property type="evidence" value="ECO:0007669"/>
    <property type="project" value="TreeGrafter"/>
</dbReference>
<reference evidence="1 2" key="1">
    <citation type="submission" date="2017-10" db="EMBL/GenBank/DDBJ databases">
        <title>Massilia psychrophilum sp. nov., a novel purple-pigmented bacterium isolated from Tianshan glacier, Xinjiang Municipality, China.</title>
        <authorList>
            <person name="Wang H."/>
        </authorList>
    </citation>
    <scope>NUCLEOTIDE SEQUENCE [LARGE SCALE GENOMIC DNA]</scope>
    <source>
        <strain evidence="1 2">JCM 30813</strain>
    </source>
</reference>
<keyword evidence="2" id="KW-1185">Reference proteome</keyword>
<evidence type="ECO:0000313" key="1">
    <source>
        <dbReference type="EMBL" id="PIL41838.1"/>
    </source>
</evidence>
<dbReference type="NCBIfam" id="TIGR02158">
    <property type="entry name" value="PA_CoA_Oxy3"/>
    <property type="match status" value="1"/>
</dbReference>
<dbReference type="Pfam" id="PF05138">
    <property type="entry name" value="PaaA_PaaC"/>
    <property type="match status" value="1"/>
</dbReference>
<sequence length="255" mass="28574">MDNKIKDAKINYLLRQGDNALILSQQLSQLCGKGPALEEDMALTNVALDLLGQTRMWYAYAAELEGLGRSEDDLAFLRDARQMRCCLLVEQPNGNYADTMMRQFFFDTWHYFFLKALVSSSDPRVAEIAEKSLKEVTYHLRRSGDLVVRLGDGSVESHAKAQAAADALWMYSGEMFIYDAVDTAMVELGVAPVADSLRADFLEHVAEIFAEATLNMPAADAWMQRGGKKGVHSERLGFILAEMQFLQRAYPGAQW</sequence>
<proteinExistence type="predicted"/>
<evidence type="ECO:0000313" key="2">
    <source>
        <dbReference type="Proteomes" id="UP000228593"/>
    </source>
</evidence>
<gene>
    <name evidence="1" type="primary">paaI</name>
    <name evidence="1" type="ORF">CR103_01315</name>
</gene>
<comment type="caution">
    <text evidence="1">The sequence shown here is derived from an EMBL/GenBank/DDBJ whole genome shotgun (WGS) entry which is preliminary data.</text>
</comment>
<dbReference type="OrthoDB" id="9789947at2"/>
<dbReference type="PIRSF" id="PIRSF037834">
    <property type="entry name" value="PA_CoA_Oase3"/>
    <property type="match status" value="1"/>
</dbReference>
<dbReference type="InterPro" id="IPR052703">
    <property type="entry name" value="Aromatic_CoA_ox/epox"/>
</dbReference>
<accession>A0A2G8T858</accession>
<dbReference type="SUPFAM" id="SSF47240">
    <property type="entry name" value="Ferritin-like"/>
    <property type="match status" value="1"/>
</dbReference>